<dbReference type="EMBL" id="BNFF01000001">
    <property type="protein sequence ID" value="GHK50885.1"/>
    <property type="molecule type" value="Genomic_DNA"/>
</dbReference>
<dbReference type="Proteomes" id="UP000655094">
    <property type="component" value="Unassembled WGS sequence"/>
</dbReference>
<comment type="caution">
    <text evidence="1">The sequence shown here is derived from an EMBL/GenBank/DDBJ whole genome shotgun (WGS) entry which is preliminary data.</text>
</comment>
<gene>
    <name evidence="1" type="ORF">KPZU09_06210</name>
</gene>
<evidence type="ECO:0000313" key="1">
    <source>
        <dbReference type="EMBL" id="GHK50885.1"/>
    </source>
</evidence>
<reference evidence="1" key="1">
    <citation type="submission" date="2020-10" db="EMBL/GenBank/DDBJ databases">
        <title>Genome Sequence of ESBL Producing Zambian Clinical Strains.</title>
        <authorList>
            <person name="Shawa M."/>
            <person name="Furuta Y."/>
            <person name="Simbotwe M."/>
            <person name="Mulenga E."/>
            <person name="Mubanga M."/>
            <person name="Mulenga G."/>
            <person name="Kaile C."/>
            <person name="Zorigt T."/>
            <person name="Hang'ombe B."/>
            <person name="Higashi H."/>
        </authorList>
    </citation>
    <scope>NUCLEOTIDE SEQUENCE</scope>
    <source>
        <strain evidence="1">Zam_UTH_09</strain>
    </source>
</reference>
<sequence>MGHQDRGRQRRFAGPAQYALAKSYRGKLGGVGVHGVFRHCATVNIIEKEAGQTTTSGFAIIAGG</sequence>
<proteinExistence type="predicted"/>
<dbReference type="AlphaFoldDB" id="A0A919HMI5"/>
<accession>A0A919HMI5</accession>
<organism evidence="1 2">
    <name type="scientific">Klebsiella pneumoniae</name>
    <dbReference type="NCBI Taxonomy" id="573"/>
    <lineage>
        <taxon>Bacteria</taxon>
        <taxon>Pseudomonadati</taxon>
        <taxon>Pseudomonadota</taxon>
        <taxon>Gammaproteobacteria</taxon>
        <taxon>Enterobacterales</taxon>
        <taxon>Enterobacteriaceae</taxon>
        <taxon>Klebsiella/Raoultella group</taxon>
        <taxon>Klebsiella</taxon>
        <taxon>Klebsiella pneumoniae complex</taxon>
    </lineage>
</organism>
<protein>
    <submittedName>
        <fullName evidence="1">Uncharacterized protein</fullName>
    </submittedName>
</protein>
<name>A0A919HMI5_KLEPN</name>
<evidence type="ECO:0000313" key="2">
    <source>
        <dbReference type="Proteomes" id="UP000655094"/>
    </source>
</evidence>